<dbReference type="InterPro" id="IPR023990">
    <property type="entry name" value="Butryl-CoA_acetate_CoA_Tfrase"/>
</dbReference>
<evidence type="ECO:0000256" key="2">
    <source>
        <dbReference type="ARBA" id="ARBA00022679"/>
    </source>
</evidence>
<comment type="catalytic activity">
    <reaction evidence="3">
        <text>butanoate + acetyl-CoA = butanoyl-CoA + acetate</text>
        <dbReference type="Rhea" id="RHEA:30071"/>
        <dbReference type="ChEBI" id="CHEBI:17968"/>
        <dbReference type="ChEBI" id="CHEBI:30089"/>
        <dbReference type="ChEBI" id="CHEBI:57288"/>
        <dbReference type="ChEBI" id="CHEBI:57371"/>
    </reaction>
</comment>
<comment type="pathway">
    <text evidence="3">Lipid metabolism; butanoate metabolism.</text>
</comment>
<dbReference type="EC" id="2.8.3.-" evidence="3"/>
<comment type="function">
    <text evidence="3">Coenzyme A-transferase that converts butyrate to butyryl-CoA.</text>
</comment>
<keyword evidence="3" id="KW-0276">Fatty acid metabolism</keyword>
<evidence type="ECO:0000313" key="7">
    <source>
        <dbReference type="Proteomes" id="UP000062160"/>
    </source>
</evidence>
<dbReference type="Pfam" id="PF13336">
    <property type="entry name" value="AcetylCoA_hyd_C"/>
    <property type="match status" value="1"/>
</dbReference>
<comment type="similarity">
    <text evidence="1 3">Belongs to the acetyl-CoA hydrolase/transferase family.</text>
</comment>
<accession>A0A0U9HHQ3</accession>
<dbReference type="AlphaFoldDB" id="A0A0U9HHQ3"/>
<dbReference type="Gene3D" id="3.40.1080.20">
    <property type="entry name" value="Acetyl-CoA hydrolase/transferase C-terminal domain"/>
    <property type="match status" value="1"/>
</dbReference>
<dbReference type="InterPro" id="IPR046433">
    <property type="entry name" value="ActCoA_hydro"/>
</dbReference>
<evidence type="ECO:0000256" key="3">
    <source>
        <dbReference type="HAMAP-Rule" id="MF_03228"/>
    </source>
</evidence>
<name>A0A0U9HHQ3_9FIRM</name>
<dbReference type="PANTHER" id="PTHR21432:SF20">
    <property type="entry name" value="ACETYL-COA HYDROLASE"/>
    <property type="match status" value="1"/>
</dbReference>
<keyword evidence="3" id="KW-0963">Cytoplasm</keyword>
<reference evidence="6" key="1">
    <citation type="journal article" date="2016" name="Genome Announc.">
        <title>Draft Genome Sequence of the Syntrophic Lactate-Degrading Bacterium Tepidanaerobacter syntrophicus JLT.</title>
        <authorList>
            <person name="Matsuura N."/>
            <person name="Ohashi A."/>
            <person name="Tourlousse D.M."/>
            <person name="Sekiguchi Y."/>
        </authorList>
    </citation>
    <scope>NUCLEOTIDE SEQUENCE [LARGE SCALE GENOMIC DNA]</scope>
    <source>
        <strain evidence="6">JL</strain>
    </source>
</reference>
<evidence type="ECO:0000259" key="4">
    <source>
        <dbReference type="Pfam" id="PF02550"/>
    </source>
</evidence>
<keyword evidence="2 3" id="KW-0808">Transferase</keyword>
<keyword evidence="3" id="KW-0443">Lipid metabolism</keyword>
<dbReference type="Gene3D" id="3.40.1080.10">
    <property type="entry name" value="Glutaconate Coenzyme A-transferase"/>
    <property type="match status" value="1"/>
</dbReference>
<dbReference type="InterPro" id="IPR038460">
    <property type="entry name" value="AcetylCoA_hyd_C_sf"/>
</dbReference>
<gene>
    <name evidence="6" type="ORF">TSYNT_8156</name>
</gene>
<protein>
    <recommendedName>
        <fullName evidence="3">Probable butyrate:acetyl-CoA coenzyme A-transferase</fullName>
        <shortName evidence="3">Butyrate CoA-transferase</shortName>
        <ecNumber evidence="3">2.8.3.-</ecNumber>
    </recommendedName>
</protein>
<dbReference type="STRING" id="224999.GCA_001485475_01657"/>
<dbReference type="InterPro" id="IPR003702">
    <property type="entry name" value="ActCoA_hydro_N"/>
</dbReference>
<feature type="domain" description="Acetyl-CoA hydrolase/transferase C-terminal" evidence="5">
    <location>
        <begin position="281"/>
        <end position="437"/>
    </location>
</feature>
<organism evidence="6">
    <name type="scientific">Tepidanaerobacter syntrophicus</name>
    <dbReference type="NCBI Taxonomy" id="224999"/>
    <lineage>
        <taxon>Bacteria</taxon>
        <taxon>Bacillati</taxon>
        <taxon>Bacillota</taxon>
        <taxon>Clostridia</taxon>
        <taxon>Thermosediminibacterales</taxon>
        <taxon>Tepidanaerobacteraceae</taxon>
        <taxon>Tepidanaerobacter</taxon>
    </lineage>
</organism>
<dbReference type="EMBL" id="DF977002">
    <property type="protein sequence ID" value="GAQ25627.1"/>
    <property type="molecule type" value="Genomic_DNA"/>
</dbReference>
<dbReference type="OrthoDB" id="9801795at2"/>
<feature type="active site" description="5-glutamyl coenzyme A thioester intermediate" evidence="3">
    <location>
        <position position="247"/>
    </location>
</feature>
<dbReference type="GO" id="GO:0005737">
    <property type="term" value="C:cytoplasm"/>
    <property type="evidence" value="ECO:0007669"/>
    <property type="project" value="UniProtKB-SubCell"/>
</dbReference>
<feature type="binding site" evidence="3">
    <location>
        <position position="322"/>
    </location>
    <ligand>
        <name>CoA</name>
        <dbReference type="ChEBI" id="CHEBI:57287"/>
    </ligand>
</feature>
<keyword evidence="7" id="KW-1185">Reference proteome</keyword>
<dbReference type="PANTHER" id="PTHR21432">
    <property type="entry name" value="ACETYL-COA HYDROLASE-RELATED"/>
    <property type="match status" value="1"/>
</dbReference>
<dbReference type="Gene3D" id="3.30.750.70">
    <property type="entry name" value="4-hydroxybutyrate coenzyme like domains"/>
    <property type="match status" value="1"/>
</dbReference>
<dbReference type="UniPathway" id="UPA00863"/>
<dbReference type="RefSeq" id="WP_059033034.1">
    <property type="nucleotide sequence ID" value="NZ_DF977002.1"/>
</dbReference>
<dbReference type="GO" id="GO:0019605">
    <property type="term" value="P:butyrate metabolic process"/>
    <property type="evidence" value="ECO:0007669"/>
    <property type="project" value="UniProtKB-UniRule"/>
</dbReference>
<dbReference type="Proteomes" id="UP000062160">
    <property type="component" value="Unassembled WGS sequence"/>
</dbReference>
<dbReference type="SUPFAM" id="SSF100950">
    <property type="entry name" value="NagB/RpiA/CoA transferase-like"/>
    <property type="match status" value="2"/>
</dbReference>
<dbReference type="GO" id="GO:0006084">
    <property type="term" value="P:acetyl-CoA metabolic process"/>
    <property type="evidence" value="ECO:0007669"/>
    <property type="project" value="UniProtKB-UniRule"/>
</dbReference>
<dbReference type="GO" id="GO:0006083">
    <property type="term" value="P:acetate metabolic process"/>
    <property type="evidence" value="ECO:0007669"/>
    <property type="project" value="InterPro"/>
</dbReference>
<evidence type="ECO:0000256" key="1">
    <source>
        <dbReference type="ARBA" id="ARBA00009632"/>
    </source>
</evidence>
<evidence type="ECO:0000313" key="6">
    <source>
        <dbReference type="EMBL" id="GAQ25627.1"/>
    </source>
</evidence>
<proteinExistence type="inferred from homology"/>
<dbReference type="HAMAP" id="MF_03228">
    <property type="entry name" value="But_CoA_trans"/>
    <property type="match status" value="1"/>
</dbReference>
<sequence>MPNQTLYQTQYKSKLVDAAEAVKVVKSGDWVDYDFAHLHPRELDKALAARKDELTDVKIRGMLSLWQPEVVKIDPERKHFIYNSWHFSGIDRKMHDQGLCDYIPMIYRNKPLFYRNELTVDVAMIQVAPMDNHGFFNFSLINSATRSIVEKAKTVIVEVNPRLPRCLGGWQENVHISEVDYIVEGPGEPPVAIPAALPTQQEIKIAHLVVSQLTDGSNLQFGIGGLPNAIGTMLADSDLKNLGCHTEMLVDAYYYLDMAGKLTNKNKKFLKGKTVWSFCVGSKELYDWVDDNPALASFPVDYTNDPTVIAANDNAVSINSAIEVDLFGQISGESSGLRQISGTGGQLDFVTGAFQSRGGKAFICLPSTYKDKDGNVHSRIVPVLPLGGAVTTPRSQAHYIVTEYGIANLAGRTTWERAEALISIAHPKFRDGLIKEAEKMKIWRRSNK</sequence>
<dbReference type="InterPro" id="IPR037171">
    <property type="entry name" value="NagB/RpiA_transferase-like"/>
</dbReference>
<dbReference type="InterPro" id="IPR026888">
    <property type="entry name" value="AcetylCoA_hyd_C"/>
</dbReference>
<feature type="domain" description="Acetyl-CoA hydrolase/transferase N-terminal" evidence="4">
    <location>
        <begin position="7"/>
        <end position="188"/>
    </location>
</feature>
<feature type="binding site" evidence="3">
    <location>
        <position position="345"/>
    </location>
    <ligand>
        <name>CoA</name>
        <dbReference type="ChEBI" id="CHEBI:57287"/>
    </ligand>
</feature>
<evidence type="ECO:0000259" key="5">
    <source>
        <dbReference type="Pfam" id="PF13336"/>
    </source>
</evidence>
<feature type="binding site" evidence="3">
    <location>
        <begin position="222"/>
        <end position="226"/>
    </location>
    <ligand>
        <name>CoA</name>
        <dbReference type="ChEBI" id="CHEBI:57287"/>
    </ligand>
</feature>
<dbReference type="GO" id="GO:0008775">
    <property type="term" value="F:acetate CoA-transferase activity"/>
    <property type="evidence" value="ECO:0007669"/>
    <property type="project" value="InterPro"/>
</dbReference>
<dbReference type="Pfam" id="PF02550">
    <property type="entry name" value="AcetylCoA_hydro"/>
    <property type="match status" value="1"/>
</dbReference>
<comment type="subcellular location">
    <subcellularLocation>
        <location evidence="3">Cytoplasm</location>
    </subcellularLocation>
</comment>